<organism evidence="1 2">
    <name type="scientific">Microseira wollei NIES-4236</name>
    <dbReference type="NCBI Taxonomy" id="2530354"/>
    <lineage>
        <taxon>Bacteria</taxon>
        <taxon>Bacillati</taxon>
        <taxon>Cyanobacteriota</taxon>
        <taxon>Cyanophyceae</taxon>
        <taxon>Oscillatoriophycideae</taxon>
        <taxon>Aerosakkonematales</taxon>
        <taxon>Aerosakkonemataceae</taxon>
        <taxon>Microseira</taxon>
    </lineage>
</organism>
<accession>A0AAV3WPL7</accession>
<dbReference type="AlphaFoldDB" id="A0AAV3WPL7"/>
<gene>
    <name evidence="1" type="ORF">MiSe_88450</name>
</gene>
<evidence type="ECO:0000313" key="2">
    <source>
        <dbReference type="Proteomes" id="UP001050975"/>
    </source>
</evidence>
<proteinExistence type="predicted"/>
<dbReference type="EMBL" id="BLAY01000281">
    <property type="protein sequence ID" value="GET44019.1"/>
    <property type="molecule type" value="Genomic_DNA"/>
</dbReference>
<evidence type="ECO:0000313" key="1">
    <source>
        <dbReference type="EMBL" id="GET44019.1"/>
    </source>
</evidence>
<sequence>MGIIGHYQKISHGEGAGKSGAASLVYGSPLGVQPVLDYEAEEARILTATARQPLALRVEESGCLSELVDDYGSRYFDVLHRNLV</sequence>
<keyword evidence="2" id="KW-1185">Reference proteome</keyword>
<protein>
    <submittedName>
        <fullName evidence="1">TPR repeat-containing protein</fullName>
    </submittedName>
</protein>
<dbReference type="Proteomes" id="UP001050975">
    <property type="component" value="Unassembled WGS sequence"/>
</dbReference>
<reference evidence="1" key="1">
    <citation type="submission" date="2019-10" db="EMBL/GenBank/DDBJ databases">
        <title>Draft genome sequece of Microseira wollei NIES-4236.</title>
        <authorList>
            <person name="Yamaguchi H."/>
            <person name="Suzuki S."/>
            <person name="Kawachi M."/>
        </authorList>
    </citation>
    <scope>NUCLEOTIDE SEQUENCE</scope>
    <source>
        <strain evidence="1">NIES-4236</strain>
    </source>
</reference>
<name>A0AAV3WPL7_9CYAN</name>
<comment type="caution">
    <text evidence="1">The sequence shown here is derived from an EMBL/GenBank/DDBJ whole genome shotgun (WGS) entry which is preliminary data.</text>
</comment>